<reference evidence="7 8" key="1">
    <citation type="journal article" date="2014" name="Genome Biol.">
        <title>Transcriptome and methylome profiling reveals relics of genome dominance in the mesopolyploid Brassica oleracea.</title>
        <authorList>
            <person name="Parkin I.A."/>
            <person name="Koh C."/>
            <person name="Tang H."/>
            <person name="Robinson S.J."/>
            <person name="Kagale S."/>
            <person name="Clarke W.E."/>
            <person name="Town C.D."/>
            <person name="Nixon J."/>
            <person name="Krishnakumar V."/>
            <person name="Bidwell S.L."/>
            <person name="Denoeud F."/>
            <person name="Belcram H."/>
            <person name="Links M.G."/>
            <person name="Just J."/>
            <person name="Clarke C."/>
            <person name="Bender T."/>
            <person name="Huebert T."/>
            <person name="Mason A.S."/>
            <person name="Pires J.C."/>
            <person name="Barker G."/>
            <person name="Moore J."/>
            <person name="Walley P.G."/>
            <person name="Manoli S."/>
            <person name="Batley J."/>
            <person name="Edwards D."/>
            <person name="Nelson M.N."/>
            <person name="Wang X."/>
            <person name="Paterson A.H."/>
            <person name="King G."/>
            <person name="Bancroft I."/>
            <person name="Chalhoub B."/>
            <person name="Sharpe A.G."/>
        </authorList>
    </citation>
    <scope>NUCLEOTIDE SEQUENCE</scope>
    <source>
        <strain evidence="7 8">cv. TO1000</strain>
    </source>
</reference>
<dbReference type="GO" id="GO:0016020">
    <property type="term" value="C:membrane"/>
    <property type="evidence" value="ECO:0007669"/>
    <property type="project" value="UniProtKB-SubCell"/>
</dbReference>
<dbReference type="AlphaFoldDB" id="A0A0D3CB90"/>
<proteinExistence type="inferred from homology"/>
<evidence type="ECO:0000313" key="7">
    <source>
        <dbReference type="EnsemblPlants" id="Bo5g025520.1"/>
    </source>
</evidence>
<comment type="similarity">
    <text evidence="2">Belongs to the tetraspanin (TM4SF) family.</text>
</comment>
<accession>A0A0D3CB90</accession>
<keyword evidence="8" id="KW-1185">Reference proteome</keyword>
<dbReference type="Proteomes" id="UP000032141">
    <property type="component" value="Chromosome C5"/>
</dbReference>
<keyword evidence="4 6" id="KW-1133">Transmembrane helix</keyword>
<reference evidence="7" key="2">
    <citation type="submission" date="2015-03" db="UniProtKB">
        <authorList>
            <consortium name="EnsemblPlants"/>
        </authorList>
    </citation>
    <scope>IDENTIFICATION</scope>
</reference>
<feature type="transmembrane region" description="Helical" evidence="6">
    <location>
        <begin position="7"/>
        <end position="25"/>
    </location>
</feature>
<dbReference type="OMA" id="WRYCCAQ"/>
<dbReference type="GO" id="GO:0009734">
    <property type="term" value="P:auxin-activated signaling pathway"/>
    <property type="evidence" value="ECO:0007669"/>
    <property type="project" value="InterPro"/>
</dbReference>
<evidence type="ECO:0000256" key="4">
    <source>
        <dbReference type="ARBA" id="ARBA00022989"/>
    </source>
</evidence>
<evidence type="ECO:0000256" key="1">
    <source>
        <dbReference type="ARBA" id="ARBA00004141"/>
    </source>
</evidence>
<dbReference type="InterPro" id="IPR044991">
    <property type="entry name" value="TET_plant"/>
</dbReference>
<evidence type="ECO:0000256" key="6">
    <source>
        <dbReference type="SAM" id="Phobius"/>
    </source>
</evidence>
<keyword evidence="5 6" id="KW-0472">Membrane</keyword>
<comment type="subcellular location">
    <subcellularLocation>
        <location evidence="1">Membrane</location>
        <topology evidence="1">Multi-pass membrane protein</topology>
    </subcellularLocation>
</comment>
<organism evidence="7 8">
    <name type="scientific">Brassica oleracea var. oleracea</name>
    <dbReference type="NCBI Taxonomy" id="109376"/>
    <lineage>
        <taxon>Eukaryota</taxon>
        <taxon>Viridiplantae</taxon>
        <taxon>Streptophyta</taxon>
        <taxon>Embryophyta</taxon>
        <taxon>Tracheophyta</taxon>
        <taxon>Spermatophyta</taxon>
        <taxon>Magnoliopsida</taxon>
        <taxon>eudicotyledons</taxon>
        <taxon>Gunneridae</taxon>
        <taxon>Pentapetalae</taxon>
        <taxon>rosids</taxon>
        <taxon>malvids</taxon>
        <taxon>Brassicales</taxon>
        <taxon>Brassicaceae</taxon>
        <taxon>Brassiceae</taxon>
        <taxon>Brassica</taxon>
    </lineage>
</organism>
<name>A0A0D3CB90_BRAOL</name>
<evidence type="ECO:0000256" key="5">
    <source>
        <dbReference type="ARBA" id="ARBA00023136"/>
    </source>
</evidence>
<protein>
    <submittedName>
        <fullName evidence="7">Uncharacterized protein</fullName>
    </submittedName>
</protein>
<feature type="transmembrane region" description="Helical" evidence="6">
    <location>
        <begin position="71"/>
        <end position="90"/>
    </location>
</feature>
<evidence type="ECO:0000256" key="3">
    <source>
        <dbReference type="ARBA" id="ARBA00022692"/>
    </source>
</evidence>
<dbReference type="Gramene" id="Bo5g025520.1">
    <property type="protein sequence ID" value="Bo5g025520.1"/>
    <property type="gene ID" value="Bo5g025520"/>
</dbReference>
<keyword evidence="3 6" id="KW-0812">Transmembrane</keyword>
<dbReference type="STRING" id="109376.A0A0D3CB90"/>
<evidence type="ECO:0000313" key="8">
    <source>
        <dbReference type="Proteomes" id="UP000032141"/>
    </source>
</evidence>
<feature type="transmembrane region" description="Helical" evidence="6">
    <location>
        <begin position="214"/>
        <end position="234"/>
    </location>
</feature>
<sequence length="296" mass="33256">MSELRTGFLTMATIVLICLGLTMTGTGLYHKKIVSKCIGESDGSFVFIGLLLLVFPQFGLYAICLRSKRIFTFYIYVMMFVFIVLSGYSLKCFIYNTTFGIAKNPSQETRTVKQLVGRLVPAEKLAGVTDCIIHNHDCNFNASLNSNVWKFCCAQPPGCGEMTMFGAPGEWSWKRQHVENKVPEECAYDYCLSCRGCQLSILKAIVHQWKYLSIFAYPSLFLVCLSLVIAKFILDTLSTSPFGRKPLKVKPDEDCLIHLSQACIGNRKKGETVLMYVTVNGKKLVIRTLSQEKKIP</sequence>
<dbReference type="PANTHER" id="PTHR32191">
    <property type="entry name" value="TETRASPANIN-8-RELATED"/>
    <property type="match status" value="1"/>
</dbReference>
<evidence type="ECO:0000256" key="2">
    <source>
        <dbReference type="ARBA" id="ARBA00006840"/>
    </source>
</evidence>
<feature type="transmembrane region" description="Helical" evidence="6">
    <location>
        <begin position="45"/>
        <end position="64"/>
    </location>
</feature>
<dbReference type="EnsemblPlants" id="Bo5g025520.1">
    <property type="protein sequence ID" value="Bo5g025520.1"/>
    <property type="gene ID" value="Bo5g025520"/>
</dbReference>
<dbReference type="HOGENOM" id="CLU_1121427_0_0_1"/>